<dbReference type="Proteomes" id="UP001234297">
    <property type="component" value="Chromosome 6"/>
</dbReference>
<evidence type="ECO:0000313" key="2">
    <source>
        <dbReference type="Proteomes" id="UP001234297"/>
    </source>
</evidence>
<proteinExistence type="predicted"/>
<dbReference type="EMBL" id="CM056814">
    <property type="protein sequence ID" value="KAJ8626300.1"/>
    <property type="molecule type" value="Genomic_DNA"/>
</dbReference>
<reference evidence="1 2" key="1">
    <citation type="journal article" date="2022" name="Hortic Res">
        <title>A haplotype resolved chromosomal level avocado genome allows analysis of novel avocado genes.</title>
        <authorList>
            <person name="Nath O."/>
            <person name="Fletcher S.J."/>
            <person name="Hayward A."/>
            <person name="Shaw L.M."/>
            <person name="Masouleh A.K."/>
            <person name="Furtado A."/>
            <person name="Henry R.J."/>
            <person name="Mitter N."/>
        </authorList>
    </citation>
    <scope>NUCLEOTIDE SEQUENCE [LARGE SCALE GENOMIC DNA]</scope>
    <source>
        <strain evidence="2">cv. Hass</strain>
    </source>
</reference>
<keyword evidence="2" id="KW-1185">Reference proteome</keyword>
<sequence length="222" mass="24272">MSGGGRRNKGSASNKNKDSEVEELLRAAEDDMLLNLSINSHTSRSNPFDADLARRFEALKLPKPSSSSNITKSPKPNKEEEEEERQVTTGSISSLQVDENLKTILGSDLSARFAALRKGSSSSSSSILSKDFQGHSGKSNDYDDDGDEDDDDEVDGDGVSKKEVDKLIQWAMDAARLDPSISSDDDVGGGDDDSDIDEEEEEEDKKKKKKKKKKGGIKKKKE</sequence>
<accession>A0ACC2KZ63</accession>
<gene>
    <name evidence="1" type="ORF">MRB53_019607</name>
</gene>
<evidence type="ECO:0000313" key="1">
    <source>
        <dbReference type="EMBL" id="KAJ8626300.1"/>
    </source>
</evidence>
<name>A0ACC2KZ63_PERAE</name>
<organism evidence="1 2">
    <name type="scientific">Persea americana</name>
    <name type="common">Avocado</name>
    <dbReference type="NCBI Taxonomy" id="3435"/>
    <lineage>
        <taxon>Eukaryota</taxon>
        <taxon>Viridiplantae</taxon>
        <taxon>Streptophyta</taxon>
        <taxon>Embryophyta</taxon>
        <taxon>Tracheophyta</taxon>
        <taxon>Spermatophyta</taxon>
        <taxon>Magnoliopsida</taxon>
        <taxon>Magnoliidae</taxon>
        <taxon>Laurales</taxon>
        <taxon>Lauraceae</taxon>
        <taxon>Persea</taxon>
    </lineage>
</organism>
<comment type="caution">
    <text evidence="1">The sequence shown here is derived from an EMBL/GenBank/DDBJ whole genome shotgun (WGS) entry which is preliminary data.</text>
</comment>
<protein>
    <submittedName>
        <fullName evidence="1">Uncharacterized protein</fullName>
    </submittedName>
</protein>